<reference evidence="2 3" key="1">
    <citation type="submission" date="2018-06" db="EMBL/GenBank/DDBJ databases">
        <title>Comparative genomics reveals the genomic features of Rhizophagus irregularis, R. cerebriforme, R. diaphanum and Gigaspora rosea, and their symbiotic lifestyle signature.</title>
        <authorList>
            <person name="Morin E."/>
            <person name="San Clemente H."/>
            <person name="Chen E.C.H."/>
            <person name="De La Providencia I."/>
            <person name="Hainaut M."/>
            <person name="Kuo A."/>
            <person name="Kohler A."/>
            <person name="Murat C."/>
            <person name="Tang N."/>
            <person name="Roy S."/>
            <person name="Loubradou J."/>
            <person name="Henrissat B."/>
            <person name="Grigoriev I.V."/>
            <person name="Corradi N."/>
            <person name="Roux C."/>
            <person name="Martin F.M."/>
        </authorList>
    </citation>
    <scope>NUCLEOTIDE SEQUENCE [LARGE SCALE GENOMIC DNA]</scope>
    <source>
        <strain evidence="2 3">DAOM 194757</strain>
    </source>
</reference>
<evidence type="ECO:0000313" key="2">
    <source>
        <dbReference type="EMBL" id="RIB30260.1"/>
    </source>
</evidence>
<sequence>MSFLFIAFCFIKNVTGDYVLAPKDLSNSSPLLTYTATVNPTNNTKVNLEFELDINLDSIEEKYATMTLQISQKKLKINQCELLNNKHLKYKSKIPLHATRIENKDNTLISNNDFTELLYIQLQNIIFNTKSKYAWKHHSPKNSL</sequence>
<name>A0A397W6B0_9GLOM</name>
<comment type="caution">
    <text evidence="2">The sequence shown here is derived from an EMBL/GenBank/DDBJ whole genome shotgun (WGS) entry which is preliminary data.</text>
</comment>
<keyword evidence="1" id="KW-0732">Signal</keyword>
<keyword evidence="3" id="KW-1185">Reference proteome</keyword>
<dbReference type="AlphaFoldDB" id="A0A397W6B0"/>
<dbReference type="EMBL" id="QKWP01000017">
    <property type="protein sequence ID" value="RIB30260.1"/>
    <property type="molecule type" value="Genomic_DNA"/>
</dbReference>
<accession>A0A397W6B0</accession>
<gene>
    <name evidence="2" type="ORF">C2G38_2153149</name>
</gene>
<organism evidence="2 3">
    <name type="scientific">Gigaspora rosea</name>
    <dbReference type="NCBI Taxonomy" id="44941"/>
    <lineage>
        <taxon>Eukaryota</taxon>
        <taxon>Fungi</taxon>
        <taxon>Fungi incertae sedis</taxon>
        <taxon>Mucoromycota</taxon>
        <taxon>Glomeromycotina</taxon>
        <taxon>Glomeromycetes</taxon>
        <taxon>Diversisporales</taxon>
        <taxon>Gigasporaceae</taxon>
        <taxon>Gigaspora</taxon>
    </lineage>
</organism>
<feature type="signal peptide" evidence="1">
    <location>
        <begin position="1"/>
        <end position="16"/>
    </location>
</feature>
<feature type="chain" id="PRO_5017332924" evidence="1">
    <location>
        <begin position="17"/>
        <end position="144"/>
    </location>
</feature>
<dbReference type="Proteomes" id="UP000266673">
    <property type="component" value="Unassembled WGS sequence"/>
</dbReference>
<proteinExistence type="predicted"/>
<evidence type="ECO:0000256" key="1">
    <source>
        <dbReference type="SAM" id="SignalP"/>
    </source>
</evidence>
<protein>
    <submittedName>
        <fullName evidence="2">Uncharacterized protein</fullName>
    </submittedName>
</protein>
<evidence type="ECO:0000313" key="3">
    <source>
        <dbReference type="Proteomes" id="UP000266673"/>
    </source>
</evidence>